<dbReference type="EMBL" id="CP036317">
    <property type="protein sequence ID" value="QDV19626.1"/>
    <property type="molecule type" value="Genomic_DNA"/>
</dbReference>
<gene>
    <name evidence="2" type="ORF">Pan153_42920</name>
</gene>
<name>A0A518FTF4_9PLAN</name>
<evidence type="ECO:0000313" key="3">
    <source>
        <dbReference type="Proteomes" id="UP000320839"/>
    </source>
</evidence>
<sequence>MITRRFPVVHIIQFVSSHIIPFLSSAFIQEFCAISRLPYSVQVCFLLLISLSPLGCSRSDQPEVVDSSAQETQTNSPQSSQQEPTQQKSNESPKSIEPMKVGNSWLYRVTDADGTVRRVLRTISETKMVDGEVVYHYSVIDPDDQHDFGGYDQLIRDGAIHVAFEHDPVFRKIVPLSPKLGDSWESKKISYKDTYKIVSLDETVETPAGTFQCVAVLNEIVDRKGTSQVTFYFAPGIGVVCTHYSDGTDERLLKANIVD</sequence>
<proteinExistence type="predicted"/>
<reference evidence="2 3" key="1">
    <citation type="submission" date="2019-02" db="EMBL/GenBank/DDBJ databases">
        <title>Deep-cultivation of Planctomycetes and their phenomic and genomic characterization uncovers novel biology.</title>
        <authorList>
            <person name="Wiegand S."/>
            <person name="Jogler M."/>
            <person name="Boedeker C."/>
            <person name="Pinto D."/>
            <person name="Vollmers J."/>
            <person name="Rivas-Marin E."/>
            <person name="Kohn T."/>
            <person name="Peeters S.H."/>
            <person name="Heuer A."/>
            <person name="Rast P."/>
            <person name="Oberbeckmann S."/>
            <person name="Bunk B."/>
            <person name="Jeske O."/>
            <person name="Meyerdierks A."/>
            <person name="Storesund J.E."/>
            <person name="Kallscheuer N."/>
            <person name="Luecker S."/>
            <person name="Lage O.M."/>
            <person name="Pohl T."/>
            <person name="Merkel B.J."/>
            <person name="Hornburger P."/>
            <person name="Mueller R.-W."/>
            <person name="Bruemmer F."/>
            <person name="Labrenz M."/>
            <person name="Spormann A.M."/>
            <person name="Op den Camp H."/>
            <person name="Overmann J."/>
            <person name="Amann R."/>
            <person name="Jetten M.S.M."/>
            <person name="Mascher T."/>
            <person name="Medema M.H."/>
            <person name="Devos D.P."/>
            <person name="Kaster A.-K."/>
            <person name="Ovreas L."/>
            <person name="Rohde M."/>
            <person name="Galperin M.Y."/>
            <person name="Jogler C."/>
        </authorList>
    </citation>
    <scope>NUCLEOTIDE SEQUENCE [LARGE SCALE GENOMIC DNA]</scope>
    <source>
        <strain evidence="2 3">Pan153</strain>
    </source>
</reference>
<organism evidence="2 3">
    <name type="scientific">Gimesia panareensis</name>
    <dbReference type="NCBI Taxonomy" id="2527978"/>
    <lineage>
        <taxon>Bacteria</taxon>
        <taxon>Pseudomonadati</taxon>
        <taxon>Planctomycetota</taxon>
        <taxon>Planctomycetia</taxon>
        <taxon>Planctomycetales</taxon>
        <taxon>Planctomycetaceae</taxon>
        <taxon>Gimesia</taxon>
    </lineage>
</organism>
<evidence type="ECO:0000313" key="2">
    <source>
        <dbReference type="EMBL" id="QDV19626.1"/>
    </source>
</evidence>
<dbReference type="Gene3D" id="2.40.360.20">
    <property type="match status" value="1"/>
</dbReference>
<feature type="compositionally biased region" description="Low complexity" evidence="1">
    <location>
        <begin position="70"/>
        <end position="87"/>
    </location>
</feature>
<dbReference type="AlphaFoldDB" id="A0A518FTF4"/>
<dbReference type="Proteomes" id="UP000320839">
    <property type="component" value="Chromosome"/>
</dbReference>
<dbReference type="OrthoDB" id="281452at2"/>
<feature type="region of interest" description="Disordered" evidence="1">
    <location>
        <begin position="60"/>
        <end position="98"/>
    </location>
</feature>
<protein>
    <submittedName>
        <fullName evidence="2">Uncharacterized protein</fullName>
    </submittedName>
</protein>
<accession>A0A518FTF4</accession>
<dbReference type="RefSeq" id="WP_145457602.1">
    <property type="nucleotide sequence ID" value="NZ_CP036317.1"/>
</dbReference>
<evidence type="ECO:0000256" key="1">
    <source>
        <dbReference type="SAM" id="MobiDB-lite"/>
    </source>
</evidence>